<evidence type="ECO:0000259" key="1">
    <source>
        <dbReference type="Pfam" id="PF04577"/>
    </source>
</evidence>
<dbReference type="OrthoDB" id="3760154at2"/>
<proteinExistence type="predicted"/>
<name>A0A512JR55_9HYPH</name>
<dbReference type="Proteomes" id="UP000321750">
    <property type="component" value="Unassembled WGS sequence"/>
</dbReference>
<sequence>MRSQAFRDVIVVPQRGDRYHGGPIWPNFYLRVRARTCWGIIPVPIDTRPHASAPPHRIIDAGVWCGIVGLHYGHMIASLGMRIVASAALDPALPLIFSLPDVDLFELPPYFWQMINVLGVDRQRLLFIREPVKVLRLYVFPQAERPFGGGPSAQHLDRMDRLFGDKRLVPKVIPVSYVSRSRVTRGGQIAGESYLEEVLRKLGVEIYFPEDHSVEAQVAYYAQVRRLIFSEGSPVHTLQLVGRLGADIAVLVRRPRQWHAFASLKPRARSLTYLRATEALVRGLGASRRSERHRGITIMNEAKLLREFARIGLDLSTHWDSPAYTARRDADIRGWIVDRRSQKSSFDEGKFIETQLAALGIDIFY</sequence>
<evidence type="ECO:0000313" key="2">
    <source>
        <dbReference type="EMBL" id="GEP12445.1"/>
    </source>
</evidence>
<gene>
    <name evidence="2" type="ORF">MGN01_42900</name>
</gene>
<dbReference type="AlphaFoldDB" id="A0A512JR55"/>
<dbReference type="Pfam" id="PF04577">
    <property type="entry name" value="Glyco_transf_61"/>
    <property type="match status" value="1"/>
</dbReference>
<protein>
    <recommendedName>
        <fullName evidence="1">Glycosyltransferase 61 catalytic domain-containing protein</fullName>
    </recommendedName>
</protein>
<evidence type="ECO:0000313" key="3">
    <source>
        <dbReference type="Proteomes" id="UP000321750"/>
    </source>
</evidence>
<accession>A0A512JR55</accession>
<dbReference type="RefSeq" id="WP_147048811.1">
    <property type="nucleotide sequence ID" value="NZ_BJZV01000041.1"/>
</dbReference>
<dbReference type="GO" id="GO:0016757">
    <property type="term" value="F:glycosyltransferase activity"/>
    <property type="evidence" value="ECO:0007669"/>
    <property type="project" value="InterPro"/>
</dbReference>
<comment type="caution">
    <text evidence="2">The sequence shown here is derived from an EMBL/GenBank/DDBJ whole genome shotgun (WGS) entry which is preliminary data.</text>
</comment>
<feature type="domain" description="Glycosyltransferase 61 catalytic" evidence="1">
    <location>
        <begin position="92"/>
        <end position="237"/>
    </location>
</feature>
<reference evidence="2 3" key="1">
    <citation type="submission" date="2019-07" db="EMBL/GenBank/DDBJ databases">
        <title>Whole genome shotgun sequence of Methylobacterium gnaphalii NBRC 107716.</title>
        <authorList>
            <person name="Hosoyama A."/>
            <person name="Uohara A."/>
            <person name="Ohji S."/>
            <person name="Ichikawa N."/>
        </authorList>
    </citation>
    <scope>NUCLEOTIDE SEQUENCE [LARGE SCALE GENOMIC DNA]</scope>
    <source>
        <strain evidence="2 3">NBRC 107716</strain>
    </source>
</reference>
<dbReference type="InterPro" id="IPR049625">
    <property type="entry name" value="Glyco_transf_61_cat"/>
</dbReference>
<keyword evidence="3" id="KW-1185">Reference proteome</keyword>
<organism evidence="2 3">
    <name type="scientific">Methylobacterium gnaphalii</name>
    <dbReference type="NCBI Taxonomy" id="1010610"/>
    <lineage>
        <taxon>Bacteria</taxon>
        <taxon>Pseudomonadati</taxon>
        <taxon>Pseudomonadota</taxon>
        <taxon>Alphaproteobacteria</taxon>
        <taxon>Hyphomicrobiales</taxon>
        <taxon>Methylobacteriaceae</taxon>
        <taxon>Methylobacterium</taxon>
    </lineage>
</organism>
<dbReference type="EMBL" id="BJZV01000041">
    <property type="protein sequence ID" value="GEP12445.1"/>
    <property type="molecule type" value="Genomic_DNA"/>
</dbReference>